<organism evidence="2 3">
    <name type="scientific">Apodospora peruviana</name>
    <dbReference type="NCBI Taxonomy" id="516989"/>
    <lineage>
        <taxon>Eukaryota</taxon>
        <taxon>Fungi</taxon>
        <taxon>Dikarya</taxon>
        <taxon>Ascomycota</taxon>
        <taxon>Pezizomycotina</taxon>
        <taxon>Sordariomycetes</taxon>
        <taxon>Sordariomycetidae</taxon>
        <taxon>Sordariales</taxon>
        <taxon>Lasiosphaeriaceae</taxon>
        <taxon>Apodospora</taxon>
    </lineage>
</organism>
<evidence type="ECO:0000313" key="2">
    <source>
        <dbReference type="EMBL" id="KAK3330039.1"/>
    </source>
</evidence>
<evidence type="ECO:0000256" key="1">
    <source>
        <dbReference type="SAM" id="Phobius"/>
    </source>
</evidence>
<dbReference type="EMBL" id="JAUEDM010000001">
    <property type="protein sequence ID" value="KAK3330039.1"/>
    <property type="molecule type" value="Genomic_DNA"/>
</dbReference>
<proteinExistence type="predicted"/>
<keyword evidence="1" id="KW-1133">Transmembrane helix</keyword>
<reference evidence="2" key="2">
    <citation type="submission" date="2023-06" db="EMBL/GenBank/DDBJ databases">
        <authorList>
            <consortium name="Lawrence Berkeley National Laboratory"/>
            <person name="Haridas S."/>
            <person name="Hensen N."/>
            <person name="Bonometti L."/>
            <person name="Westerberg I."/>
            <person name="Brannstrom I.O."/>
            <person name="Guillou S."/>
            <person name="Cros-Aarteil S."/>
            <person name="Calhoun S."/>
            <person name="Kuo A."/>
            <person name="Mondo S."/>
            <person name="Pangilinan J."/>
            <person name="Riley R."/>
            <person name="Labutti K."/>
            <person name="Andreopoulos B."/>
            <person name="Lipzen A."/>
            <person name="Chen C."/>
            <person name="Yanf M."/>
            <person name="Daum C."/>
            <person name="Ng V."/>
            <person name="Clum A."/>
            <person name="Steindorff A."/>
            <person name="Ohm R."/>
            <person name="Martin F."/>
            <person name="Silar P."/>
            <person name="Natvig D."/>
            <person name="Lalanne C."/>
            <person name="Gautier V."/>
            <person name="Ament-Velasquez S.L."/>
            <person name="Kruys A."/>
            <person name="Hutchinson M.I."/>
            <person name="Powell A.J."/>
            <person name="Barry K."/>
            <person name="Miller A.N."/>
            <person name="Grigoriev I.V."/>
            <person name="Debuchy R."/>
            <person name="Gladieux P."/>
            <person name="Thoren M.H."/>
            <person name="Johannesson H."/>
        </authorList>
    </citation>
    <scope>NUCLEOTIDE SEQUENCE</scope>
    <source>
        <strain evidence="2">CBS 118394</strain>
    </source>
</reference>
<dbReference type="AlphaFoldDB" id="A0AAE0IRP0"/>
<gene>
    <name evidence="2" type="ORF">B0H66DRAFT_611269</name>
</gene>
<keyword evidence="1" id="KW-0472">Membrane</keyword>
<feature type="transmembrane region" description="Helical" evidence="1">
    <location>
        <begin position="12"/>
        <end position="32"/>
    </location>
</feature>
<protein>
    <submittedName>
        <fullName evidence="2">Uncharacterized protein</fullName>
    </submittedName>
</protein>
<accession>A0AAE0IRP0</accession>
<keyword evidence="3" id="KW-1185">Reference proteome</keyword>
<reference evidence="2" key="1">
    <citation type="journal article" date="2023" name="Mol. Phylogenet. Evol.">
        <title>Genome-scale phylogeny and comparative genomics of the fungal order Sordariales.</title>
        <authorList>
            <person name="Hensen N."/>
            <person name="Bonometti L."/>
            <person name="Westerberg I."/>
            <person name="Brannstrom I.O."/>
            <person name="Guillou S."/>
            <person name="Cros-Aarteil S."/>
            <person name="Calhoun S."/>
            <person name="Haridas S."/>
            <person name="Kuo A."/>
            <person name="Mondo S."/>
            <person name="Pangilinan J."/>
            <person name="Riley R."/>
            <person name="LaButti K."/>
            <person name="Andreopoulos B."/>
            <person name="Lipzen A."/>
            <person name="Chen C."/>
            <person name="Yan M."/>
            <person name="Daum C."/>
            <person name="Ng V."/>
            <person name="Clum A."/>
            <person name="Steindorff A."/>
            <person name="Ohm R.A."/>
            <person name="Martin F."/>
            <person name="Silar P."/>
            <person name="Natvig D.O."/>
            <person name="Lalanne C."/>
            <person name="Gautier V."/>
            <person name="Ament-Velasquez S.L."/>
            <person name="Kruys A."/>
            <person name="Hutchinson M.I."/>
            <person name="Powell A.J."/>
            <person name="Barry K."/>
            <person name="Miller A.N."/>
            <person name="Grigoriev I.V."/>
            <person name="Debuchy R."/>
            <person name="Gladieux P."/>
            <person name="Hiltunen Thoren M."/>
            <person name="Johannesson H."/>
        </authorList>
    </citation>
    <scope>NUCLEOTIDE SEQUENCE</scope>
    <source>
        <strain evidence="2">CBS 118394</strain>
    </source>
</reference>
<dbReference type="Proteomes" id="UP001283341">
    <property type="component" value="Unassembled WGS sequence"/>
</dbReference>
<name>A0AAE0IRP0_9PEZI</name>
<feature type="transmembrane region" description="Helical" evidence="1">
    <location>
        <begin position="446"/>
        <end position="467"/>
    </location>
</feature>
<keyword evidence="1" id="KW-0812">Transmembrane</keyword>
<evidence type="ECO:0000313" key="3">
    <source>
        <dbReference type="Proteomes" id="UP001283341"/>
    </source>
</evidence>
<sequence length="545" mass="60160">MGRRFLQVGGLSLATLFSGGVILILFSVNVLISKRDNTYKLTDACSYRSTRSPGLNYARYLNSQPNAPVLIGFRGFKFWVVCRHVVTALGITASITYKFAVVKLSAEALQHLDESSIRLHIPPVKAVLEDGTASPWLSDGPSLGTSHAFLHQKDSLLEQNEILPQPPARIVMVGWADCNDTFNFLDSGILYTREIVIVAHKSEDNTAGETTMTLDQADWLRVEDSNSRWLNTSSGVVVDYRVSKPGSVEIRWAERGDWLHDSSQQQKVARKLTYDMHFAVTVVRRFVSNGGCSRLSDRDGGLLAARFVVNSRIPVHTGNDRDPLVRNHNWINAFIVDNPSIAGPISSVSGLIRNVMAGWGTQLWEQNASLRLGHVPKDPLSWQFSGEDNNASAFYNASSFLWDGPQFPTSDYHGLDLFAMENKVLLEYPVFSGIRATTQTGSYLKAAFVFLLLGLFAFVIVVVRVLLGPAELTSWTGQHVCIALSGKLPKDGAEHMASGFRAACRSELGLLRIKANEPLNMYTPTTAAWSHWGADSVPTAYLVNR</sequence>
<comment type="caution">
    <text evidence="2">The sequence shown here is derived from an EMBL/GenBank/DDBJ whole genome shotgun (WGS) entry which is preliminary data.</text>
</comment>